<sequence>MKKGHFILLFFLGGFYLQAQTVVKANITTALGFPQIGVETSLGKNTSFQVDALASLWKSINGGPQQMYMLVPEFRYYPKKALEGFYFGLHVGGSAYKLQKWNYINTDHYQKGYNVMYGGTLGYQVKINDKFALDVFLGGGSQQGYYRGYLLSSGERYESAKKFNKSGEWLPYRGGIMIVYKLNSKNEK</sequence>
<evidence type="ECO:0000256" key="1">
    <source>
        <dbReference type="SAM" id="SignalP"/>
    </source>
</evidence>
<proteinExistence type="predicted"/>
<gene>
    <name evidence="2" type="ORF">EQG63_03670</name>
</gene>
<dbReference type="AlphaFoldDB" id="A0A4Q1K5Y2"/>
<comment type="caution">
    <text evidence="2">The sequence shown here is derived from an EMBL/GenBank/DDBJ whole genome shotgun (WGS) entry which is preliminary data.</text>
</comment>
<dbReference type="Pfam" id="PF12099">
    <property type="entry name" value="DUF3575"/>
    <property type="match status" value="1"/>
</dbReference>
<dbReference type="InterPro" id="IPR021958">
    <property type="entry name" value="DUF3575"/>
</dbReference>
<evidence type="ECO:0000313" key="3">
    <source>
        <dbReference type="Proteomes" id="UP000290283"/>
    </source>
</evidence>
<feature type="signal peptide" evidence="1">
    <location>
        <begin position="1"/>
        <end position="19"/>
    </location>
</feature>
<dbReference type="RefSeq" id="WP_129434539.1">
    <property type="nucleotide sequence ID" value="NZ_SBKO01000001.1"/>
</dbReference>
<protein>
    <submittedName>
        <fullName evidence="2">DUF3575 domain-containing protein</fullName>
    </submittedName>
</protein>
<dbReference type="Proteomes" id="UP000290283">
    <property type="component" value="Unassembled WGS sequence"/>
</dbReference>
<evidence type="ECO:0000313" key="2">
    <source>
        <dbReference type="EMBL" id="RXR21047.1"/>
    </source>
</evidence>
<reference evidence="3" key="1">
    <citation type="submission" date="2019-01" db="EMBL/GenBank/DDBJ databases">
        <title>Cytophagaceae bacterium strain CAR-16.</title>
        <authorList>
            <person name="Chen W.-M."/>
        </authorList>
    </citation>
    <scope>NUCLEOTIDE SEQUENCE [LARGE SCALE GENOMIC DNA]</scope>
    <source>
        <strain evidence="3">LLJ-11</strain>
    </source>
</reference>
<organism evidence="2 3">
    <name type="scientific">Flavobacterium amnicola</name>
    <dbReference type="NCBI Taxonomy" id="2506422"/>
    <lineage>
        <taxon>Bacteria</taxon>
        <taxon>Pseudomonadati</taxon>
        <taxon>Bacteroidota</taxon>
        <taxon>Flavobacteriia</taxon>
        <taxon>Flavobacteriales</taxon>
        <taxon>Flavobacteriaceae</taxon>
        <taxon>Flavobacterium</taxon>
    </lineage>
</organism>
<dbReference type="OrthoDB" id="1001751at2"/>
<dbReference type="EMBL" id="SBKO01000001">
    <property type="protein sequence ID" value="RXR21047.1"/>
    <property type="molecule type" value="Genomic_DNA"/>
</dbReference>
<accession>A0A4Q1K5Y2</accession>
<name>A0A4Q1K5Y2_9FLAO</name>
<feature type="chain" id="PRO_5020949594" evidence="1">
    <location>
        <begin position="20"/>
        <end position="188"/>
    </location>
</feature>
<keyword evidence="3" id="KW-1185">Reference proteome</keyword>
<keyword evidence="1" id="KW-0732">Signal</keyword>